<evidence type="ECO:0000313" key="8">
    <source>
        <dbReference type="Proteomes" id="UP001365542"/>
    </source>
</evidence>
<dbReference type="PRINTS" id="PR00385">
    <property type="entry name" value="P450"/>
</dbReference>
<dbReference type="PROSITE" id="PS00086">
    <property type="entry name" value="CYTOCHROME_P450"/>
    <property type="match status" value="1"/>
</dbReference>
<dbReference type="Pfam" id="PF00067">
    <property type="entry name" value="p450"/>
    <property type="match status" value="1"/>
</dbReference>
<dbReference type="CDD" id="cd11062">
    <property type="entry name" value="CYP58-like"/>
    <property type="match status" value="1"/>
</dbReference>
<gene>
    <name evidence="7" type="ORF">TWF694_009602</name>
</gene>
<dbReference type="PRINTS" id="PR00463">
    <property type="entry name" value="EP450I"/>
</dbReference>
<comment type="similarity">
    <text evidence="2 6">Belongs to the cytochrome P450 family.</text>
</comment>
<feature type="binding site" description="axial binding residue" evidence="5">
    <location>
        <position position="382"/>
    </location>
    <ligand>
        <name>heme</name>
        <dbReference type="ChEBI" id="CHEBI:30413"/>
    </ligand>
    <ligandPart>
        <name>Fe</name>
        <dbReference type="ChEBI" id="CHEBI:18248"/>
    </ligandPart>
</feature>
<keyword evidence="6" id="KW-0503">Monooxygenase</keyword>
<dbReference type="InterPro" id="IPR050121">
    <property type="entry name" value="Cytochrome_P450_monoxygenase"/>
</dbReference>
<reference evidence="7 8" key="1">
    <citation type="submission" date="2019-10" db="EMBL/GenBank/DDBJ databases">
        <authorList>
            <person name="Palmer J.M."/>
        </authorList>
    </citation>
    <scope>NUCLEOTIDE SEQUENCE [LARGE SCALE GENOMIC DNA]</scope>
    <source>
        <strain evidence="7 8">TWF694</strain>
    </source>
</reference>
<keyword evidence="3 5" id="KW-0479">Metal-binding</keyword>
<evidence type="ECO:0000256" key="3">
    <source>
        <dbReference type="ARBA" id="ARBA00022723"/>
    </source>
</evidence>
<comment type="caution">
    <text evidence="7">The sequence shown here is derived from an EMBL/GenBank/DDBJ whole genome shotgun (WGS) entry which is preliminary data.</text>
</comment>
<evidence type="ECO:0000256" key="2">
    <source>
        <dbReference type="ARBA" id="ARBA00010617"/>
    </source>
</evidence>
<protein>
    <recommendedName>
        <fullName evidence="9">Cytochrome P450</fullName>
    </recommendedName>
</protein>
<dbReference type="GO" id="GO:0004497">
    <property type="term" value="F:monooxygenase activity"/>
    <property type="evidence" value="ECO:0007669"/>
    <property type="project" value="UniProtKB-KW"/>
</dbReference>
<dbReference type="Proteomes" id="UP001365542">
    <property type="component" value="Unassembled WGS sequence"/>
</dbReference>
<dbReference type="InterPro" id="IPR001128">
    <property type="entry name" value="Cyt_P450"/>
</dbReference>
<evidence type="ECO:0000313" key="7">
    <source>
        <dbReference type="EMBL" id="KAK6539376.1"/>
    </source>
</evidence>
<accession>A0AAV9XCP5</accession>
<organism evidence="7 8">
    <name type="scientific">Orbilia ellipsospora</name>
    <dbReference type="NCBI Taxonomy" id="2528407"/>
    <lineage>
        <taxon>Eukaryota</taxon>
        <taxon>Fungi</taxon>
        <taxon>Dikarya</taxon>
        <taxon>Ascomycota</taxon>
        <taxon>Pezizomycotina</taxon>
        <taxon>Orbiliomycetes</taxon>
        <taxon>Orbiliales</taxon>
        <taxon>Orbiliaceae</taxon>
        <taxon>Orbilia</taxon>
    </lineage>
</organism>
<evidence type="ECO:0000256" key="4">
    <source>
        <dbReference type="ARBA" id="ARBA00023004"/>
    </source>
</evidence>
<dbReference type="GO" id="GO:0005506">
    <property type="term" value="F:iron ion binding"/>
    <property type="evidence" value="ECO:0007669"/>
    <property type="project" value="InterPro"/>
</dbReference>
<dbReference type="SUPFAM" id="SSF48264">
    <property type="entry name" value="Cytochrome P450"/>
    <property type="match status" value="1"/>
</dbReference>
<dbReference type="InterPro" id="IPR002401">
    <property type="entry name" value="Cyt_P450_E_grp-I"/>
</dbReference>
<keyword evidence="8" id="KW-1185">Reference proteome</keyword>
<dbReference type="PANTHER" id="PTHR24305">
    <property type="entry name" value="CYTOCHROME P450"/>
    <property type="match status" value="1"/>
</dbReference>
<keyword evidence="4 5" id="KW-0408">Iron</keyword>
<dbReference type="AlphaFoldDB" id="A0AAV9XCP5"/>
<dbReference type="EMBL" id="JAVHJO010000006">
    <property type="protein sequence ID" value="KAK6539376.1"/>
    <property type="molecule type" value="Genomic_DNA"/>
</dbReference>
<evidence type="ECO:0000256" key="6">
    <source>
        <dbReference type="RuleBase" id="RU000461"/>
    </source>
</evidence>
<dbReference type="InterPro" id="IPR017972">
    <property type="entry name" value="Cyt_P450_CS"/>
</dbReference>
<evidence type="ECO:0000256" key="5">
    <source>
        <dbReference type="PIRSR" id="PIRSR602401-1"/>
    </source>
</evidence>
<comment type="cofactor">
    <cofactor evidence="1 5">
        <name>heme</name>
        <dbReference type="ChEBI" id="CHEBI:30413"/>
    </cofactor>
</comment>
<keyword evidence="6" id="KW-0560">Oxidoreductase</keyword>
<proteinExistence type="inferred from homology"/>
<dbReference type="Gene3D" id="1.10.630.10">
    <property type="entry name" value="Cytochrome P450"/>
    <property type="match status" value="1"/>
</dbReference>
<dbReference type="PANTHER" id="PTHR24305:SF166">
    <property type="entry name" value="CYTOCHROME P450 12A4, MITOCHONDRIAL-RELATED"/>
    <property type="match status" value="1"/>
</dbReference>
<evidence type="ECO:0000256" key="1">
    <source>
        <dbReference type="ARBA" id="ARBA00001971"/>
    </source>
</evidence>
<keyword evidence="5 6" id="KW-0349">Heme</keyword>
<sequence length="439" mass="49844">MNTIGPIVRVTSAEVHINDIDSYNTIFKVGTKFAKSQRYYDGPTSTGESVIDLRDFHGAHLRRSALQPYFSKQTVRKLEGLVQSKVDLFLTRLTEKLGSTINLSRGFRCVTADIITTYSYERCFEALDHPTFSPDWMIAFEDLIRSANLIVTLPKLVACIDWLFANVISKDLAMMISPNLAHSRDFEDRCKDAVFDQKKRWMAGERNMVTVFEQLFQDDEKKGRKAATDAQLTGEANLMVAAGMDTTGHTLTLAAYNLIKYPSAEKKLLQELKTVMSEPRSEVSEETAQNLPYLQACIKESLRFSLGVAQPLARDVPISTGATILGHKLPPGTTTMNSHYIYHMNPKVFPDPEKWDPERWLVDDTKEMENYFMPFSRGARICIGLNLAWAELSLVLARVVRRFELSYAEDFKDENMEWGAFFIPVTKGLLTVTMKERSE</sequence>
<dbReference type="InterPro" id="IPR036396">
    <property type="entry name" value="Cyt_P450_sf"/>
</dbReference>
<dbReference type="GO" id="GO:0020037">
    <property type="term" value="F:heme binding"/>
    <property type="evidence" value="ECO:0007669"/>
    <property type="project" value="InterPro"/>
</dbReference>
<dbReference type="GO" id="GO:0016705">
    <property type="term" value="F:oxidoreductase activity, acting on paired donors, with incorporation or reduction of molecular oxygen"/>
    <property type="evidence" value="ECO:0007669"/>
    <property type="project" value="InterPro"/>
</dbReference>
<name>A0AAV9XCP5_9PEZI</name>
<evidence type="ECO:0008006" key="9">
    <source>
        <dbReference type="Google" id="ProtNLM"/>
    </source>
</evidence>